<sequence length="116" mass="13601">MTRETVFKYAKEKYGTIPDHPWKKYPKYAILRHLKNQKWYGAVINIPRNKLGLNGDDAVDVLNVKCEKDLAILLKDNKAIFSAYHMNKKNWISILLEKAENKMVFDLISQSYKITL</sequence>
<name>A0A5L4IEI2_CAMFE</name>
<dbReference type="InterPro" id="IPR058532">
    <property type="entry name" value="YjbR/MT2646/Rv2570-like"/>
</dbReference>
<dbReference type="RefSeq" id="WP_002850814.1">
    <property type="nucleotide sequence ID" value="NZ_AACKKR020000004.1"/>
</dbReference>
<reference evidence="1" key="1">
    <citation type="submission" date="2018-05" db="EMBL/GenBank/DDBJ databases">
        <authorList>
            <consortium name="PulseNet: The National Subtyping Network for Foodborne Disease Surveillance"/>
            <person name="Tarr C.L."/>
            <person name="Trees E."/>
            <person name="Katz L.S."/>
            <person name="Carleton-Romer H.A."/>
            <person name="Stroika S."/>
            <person name="Kucerova Z."/>
            <person name="Roache K.F."/>
            <person name="Sabol A.L."/>
            <person name="Besser J."/>
            <person name="Gerner-Smidt P."/>
        </authorList>
    </citation>
    <scope>NUCLEOTIDE SEQUENCE</scope>
    <source>
        <strain evidence="1">2014D-0197</strain>
    </source>
</reference>
<dbReference type="AlphaFoldDB" id="A0A5L4IEI2"/>
<dbReference type="InterPro" id="IPR038056">
    <property type="entry name" value="YjbR-like_sf"/>
</dbReference>
<dbReference type="GO" id="GO:0003677">
    <property type="term" value="F:DNA binding"/>
    <property type="evidence" value="ECO:0007669"/>
    <property type="project" value="UniProtKB-KW"/>
</dbReference>
<organism evidence="1">
    <name type="scientific">Campylobacter fetus</name>
    <dbReference type="NCBI Taxonomy" id="196"/>
    <lineage>
        <taxon>Bacteria</taxon>
        <taxon>Pseudomonadati</taxon>
        <taxon>Campylobacterota</taxon>
        <taxon>Epsilonproteobacteria</taxon>
        <taxon>Campylobacterales</taxon>
        <taxon>Campylobacteraceae</taxon>
        <taxon>Campylobacter</taxon>
    </lineage>
</organism>
<proteinExistence type="predicted"/>
<dbReference type="EMBL" id="AACCXK010000011">
    <property type="protein sequence ID" value="EAK0453361.1"/>
    <property type="molecule type" value="Genomic_DNA"/>
</dbReference>
<dbReference type="PANTHER" id="PTHR35145:SF1">
    <property type="entry name" value="CYTOPLASMIC PROTEIN"/>
    <property type="match status" value="1"/>
</dbReference>
<dbReference type="PANTHER" id="PTHR35145">
    <property type="entry name" value="CYTOPLASMIC PROTEIN-RELATED"/>
    <property type="match status" value="1"/>
</dbReference>
<evidence type="ECO:0000313" key="1">
    <source>
        <dbReference type="EMBL" id="EAK0453361.1"/>
    </source>
</evidence>
<protein>
    <submittedName>
        <fullName evidence="1">MmcQ/YjbR family DNA-binding protein</fullName>
    </submittedName>
</protein>
<comment type="caution">
    <text evidence="1">The sequence shown here is derived from an EMBL/GenBank/DDBJ whole genome shotgun (WGS) entry which is preliminary data.</text>
</comment>
<dbReference type="SUPFAM" id="SSF142906">
    <property type="entry name" value="YjbR-like"/>
    <property type="match status" value="1"/>
</dbReference>
<accession>A0A5L4IEI2</accession>
<dbReference type="Pfam" id="PF04237">
    <property type="entry name" value="YjbR"/>
    <property type="match status" value="1"/>
</dbReference>
<dbReference type="InterPro" id="IPR007351">
    <property type="entry name" value="YjbR"/>
</dbReference>
<gene>
    <name evidence="1" type="ORF">AAH17_06775</name>
</gene>
<keyword evidence="1" id="KW-0238">DNA-binding</keyword>
<dbReference type="Gene3D" id="3.90.1150.30">
    <property type="match status" value="1"/>
</dbReference>